<dbReference type="PANTHER" id="PTHR30589">
    <property type="entry name" value="PROLIPOPROTEIN DIACYLGLYCERYL TRANSFERASE"/>
    <property type="match status" value="1"/>
</dbReference>
<feature type="transmembrane region" description="Helical" evidence="7">
    <location>
        <begin position="216"/>
        <end position="234"/>
    </location>
</feature>
<evidence type="ECO:0000256" key="6">
    <source>
        <dbReference type="ARBA" id="ARBA00023136"/>
    </source>
</evidence>
<evidence type="ECO:0000256" key="2">
    <source>
        <dbReference type="ARBA" id="ARBA00022475"/>
    </source>
</evidence>
<feature type="transmembrane region" description="Helical" evidence="7">
    <location>
        <begin position="166"/>
        <end position="183"/>
    </location>
</feature>
<organism evidence="8 9">
    <name type="scientific">Candidatus Woykebacteria bacterium RBG_13_40_7b</name>
    <dbReference type="NCBI Taxonomy" id="1802594"/>
    <lineage>
        <taxon>Bacteria</taxon>
        <taxon>Candidatus Woykeibacteriota</taxon>
    </lineage>
</organism>
<keyword evidence="2" id="KW-1003">Cell membrane</keyword>
<evidence type="ECO:0000256" key="5">
    <source>
        <dbReference type="ARBA" id="ARBA00022989"/>
    </source>
</evidence>
<name>A0A1G1W885_9BACT</name>
<evidence type="ECO:0000256" key="1">
    <source>
        <dbReference type="ARBA" id="ARBA00007150"/>
    </source>
</evidence>
<dbReference type="GO" id="GO:0008961">
    <property type="term" value="F:phosphatidylglycerol-prolipoprotein diacylglyceryl transferase activity"/>
    <property type="evidence" value="ECO:0007669"/>
    <property type="project" value="InterPro"/>
</dbReference>
<evidence type="ECO:0000313" key="9">
    <source>
        <dbReference type="Proteomes" id="UP000177103"/>
    </source>
</evidence>
<dbReference type="Proteomes" id="UP000177103">
    <property type="component" value="Unassembled WGS sequence"/>
</dbReference>
<dbReference type="AlphaFoldDB" id="A0A1G1W885"/>
<gene>
    <name evidence="8" type="ORF">A2Y57_03570</name>
</gene>
<keyword evidence="3" id="KW-0808">Transferase</keyword>
<proteinExistence type="inferred from homology"/>
<evidence type="ECO:0000313" key="8">
    <source>
        <dbReference type="EMBL" id="OGY23824.1"/>
    </source>
</evidence>
<protein>
    <recommendedName>
        <fullName evidence="10">Prolipoprotein diacylglyceryl transferase</fullName>
    </recommendedName>
</protein>
<sequence length="253" mass="28367">MKGAMSGAIFRIGSVTISTFGLFLALSYIFATFLFWREGKKQGFNEEKLLDASLIILISALVGARALFVIMHPLEITDLEFFTLWKGGLSFPGAIIGSAIGSYFYCKRQKWSYLTILDLASIASLLALAISSLGLHFSGSEWGLRTNLPWAVEFIGVLGKRHPTGIYLSIFAFVIFFLVYRIYRKNPKEGLIFFLSLFLFGLSKLTVDYLKEGQNLYLSAALAIAGLSGLYFKIGRSVRQDLVRFFSFLPKRR</sequence>
<keyword evidence="5 7" id="KW-1133">Transmembrane helix</keyword>
<evidence type="ECO:0000256" key="7">
    <source>
        <dbReference type="SAM" id="Phobius"/>
    </source>
</evidence>
<feature type="transmembrane region" description="Helical" evidence="7">
    <location>
        <begin position="88"/>
        <end position="106"/>
    </location>
</feature>
<dbReference type="EMBL" id="MHCQ01000038">
    <property type="protein sequence ID" value="OGY23824.1"/>
    <property type="molecule type" value="Genomic_DNA"/>
</dbReference>
<comment type="caution">
    <text evidence="8">The sequence shown here is derived from an EMBL/GenBank/DDBJ whole genome shotgun (WGS) entry which is preliminary data.</text>
</comment>
<evidence type="ECO:0008006" key="10">
    <source>
        <dbReference type="Google" id="ProtNLM"/>
    </source>
</evidence>
<dbReference type="GO" id="GO:0005886">
    <property type="term" value="C:plasma membrane"/>
    <property type="evidence" value="ECO:0007669"/>
    <property type="project" value="InterPro"/>
</dbReference>
<feature type="transmembrane region" description="Helical" evidence="7">
    <location>
        <begin position="48"/>
        <end position="68"/>
    </location>
</feature>
<dbReference type="PANTHER" id="PTHR30589:SF0">
    <property type="entry name" value="PHOSPHATIDYLGLYCEROL--PROLIPOPROTEIN DIACYLGLYCERYL TRANSFERASE"/>
    <property type="match status" value="1"/>
</dbReference>
<accession>A0A1G1W885</accession>
<feature type="transmembrane region" description="Helical" evidence="7">
    <location>
        <begin position="12"/>
        <end position="36"/>
    </location>
</feature>
<feature type="transmembrane region" description="Helical" evidence="7">
    <location>
        <begin position="190"/>
        <end position="210"/>
    </location>
</feature>
<evidence type="ECO:0000256" key="3">
    <source>
        <dbReference type="ARBA" id="ARBA00022679"/>
    </source>
</evidence>
<comment type="similarity">
    <text evidence="1">Belongs to the Lgt family.</text>
</comment>
<dbReference type="InterPro" id="IPR001640">
    <property type="entry name" value="Lgt"/>
</dbReference>
<evidence type="ECO:0000256" key="4">
    <source>
        <dbReference type="ARBA" id="ARBA00022692"/>
    </source>
</evidence>
<reference evidence="8 9" key="1">
    <citation type="journal article" date="2016" name="Nat. Commun.">
        <title>Thousands of microbial genomes shed light on interconnected biogeochemical processes in an aquifer system.</title>
        <authorList>
            <person name="Anantharaman K."/>
            <person name="Brown C.T."/>
            <person name="Hug L.A."/>
            <person name="Sharon I."/>
            <person name="Castelle C.J."/>
            <person name="Probst A.J."/>
            <person name="Thomas B.C."/>
            <person name="Singh A."/>
            <person name="Wilkins M.J."/>
            <person name="Karaoz U."/>
            <person name="Brodie E.L."/>
            <person name="Williams K.H."/>
            <person name="Hubbard S.S."/>
            <person name="Banfield J.F."/>
        </authorList>
    </citation>
    <scope>NUCLEOTIDE SEQUENCE [LARGE SCALE GENOMIC DNA]</scope>
</reference>
<keyword evidence="6 7" id="KW-0472">Membrane</keyword>
<keyword evidence="4 7" id="KW-0812">Transmembrane</keyword>
<dbReference type="Pfam" id="PF01790">
    <property type="entry name" value="LGT"/>
    <property type="match status" value="1"/>
</dbReference>
<dbReference type="GO" id="GO:0042158">
    <property type="term" value="P:lipoprotein biosynthetic process"/>
    <property type="evidence" value="ECO:0007669"/>
    <property type="project" value="InterPro"/>
</dbReference>
<feature type="transmembrane region" description="Helical" evidence="7">
    <location>
        <begin position="113"/>
        <end position="137"/>
    </location>
</feature>